<evidence type="ECO:0000313" key="2">
    <source>
        <dbReference type="EMBL" id="KAK8517020.1"/>
    </source>
</evidence>
<dbReference type="InterPro" id="IPR012337">
    <property type="entry name" value="RNaseH-like_sf"/>
</dbReference>
<comment type="caution">
    <text evidence="2">The sequence shown here is derived from an EMBL/GenBank/DDBJ whole genome shotgun (WGS) entry which is preliminary data.</text>
</comment>
<name>A0ABR2CC10_9ROSI</name>
<dbReference type="Pfam" id="PF13456">
    <property type="entry name" value="RVT_3"/>
    <property type="match status" value="1"/>
</dbReference>
<dbReference type="CDD" id="cd06222">
    <property type="entry name" value="RNase_H_like"/>
    <property type="match status" value="1"/>
</dbReference>
<sequence>MVYGYDRRLGHCSVLMAELWAAHDIFLAVWDLGLRQVQMKTDNLEVVRILQGSSDALDGCSLVDAILMILARQWIVSNTHITRDQNLVADRLSRYVGILQLALRSLILFQMR</sequence>
<dbReference type="Proteomes" id="UP001472677">
    <property type="component" value="Unassembled WGS sequence"/>
</dbReference>
<dbReference type="PANTHER" id="PTHR47723">
    <property type="entry name" value="OS05G0353850 PROTEIN"/>
    <property type="match status" value="1"/>
</dbReference>
<dbReference type="Gene3D" id="3.30.420.10">
    <property type="entry name" value="Ribonuclease H-like superfamily/Ribonuclease H"/>
    <property type="match status" value="1"/>
</dbReference>
<dbReference type="EMBL" id="JBBPBM010000056">
    <property type="protein sequence ID" value="KAK8517020.1"/>
    <property type="molecule type" value="Genomic_DNA"/>
</dbReference>
<dbReference type="SUPFAM" id="SSF53098">
    <property type="entry name" value="Ribonuclease H-like"/>
    <property type="match status" value="1"/>
</dbReference>
<gene>
    <name evidence="2" type="ORF">V6N12_032220</name>
</gene>
<organism evidence="2 3">
    <name type="scientific">Hibiscus sabdariffa</name>
    <name type="common">roselle</name>
    <dbReference type="NCBI Taxonomy" id="183260"/>
    <lineage>
        <taxon>Eukaryota</taxon>
        <taxon>Viridiplantae</taxon>
        <taxon>Streptophyta</taxon>
        <taxon>Embryophyta</taxon>
        <taxon>Tracheophyta</taxon>
        <taxon>Spermatophyta</taxon>
        <taxon>Magnoliopsida</taxon>
        <taxon>eudicotyledons</taxon>
        <taxon>Gunneridae</taxon>
        <taxon>Pentapetalae</taxon>
        <taxon>rosids</taxon>
        <taxon>malvids</taxon>
        <taxon>Malvales</taxon>
        <taxon>Malvaceae</taxon>
        <taxon>Malvoideae</taxon>
        <taxon>Hibiscus</taxon>
    </lineage>
</organism>
<keyword evidence="3" id="KW-1185">Reference proteome</keyword>
<protein>
    <recommendedName>
        <fullName evidence="1">RNase H type-1 domain-containing protein</fullName>
    </recommendedName>
</protein>
<feature type="domain" description="RNase H type-1" evidence="1">
    <location>
        <begin position="10"/>
        <end position="94"/>
    </location>
</feature>
<dbReference type="InterPro" id="IPR002156">
    <property type="entry name" value="RNaseH_domain"/>
</dbReference>
<dbReference type="InterPro" id="IPR053151">
    <property type="entry name" value="RNase_H-like"/>
</dbReference>
<dbReference type="PANTHER" id="PTHR47723:SF13">
    <property type="entry name" value="PUTATIVE-RELATED"/>
    <property type="match status" value="1"/>
</dbReference>
<dbReference type="InterPro" id="IPR044730">
    <property type="entry name" value="RNase_H-like_dom_plant"/>
</dbReference>
<accession>A0ABR2CC10</accession>
<dbReference type="InterPro" id="IPR036397">
    <property type="entry name" value="RNaseH_sf"/>
</dbReference>
<proteinExistence type="predicted"/>
<evidence type="ECO:0000313" key="3">
    <source>
        <dbReference type="Proteomes" id="UP001472677"/>
    </source>
</evidence>
<evidence type="ECO:0000259" key="1">
    <source>
        <dbReference type="Pfam" id="PF13456"/>
    </source>
</evidence>
<reference evidence="2 3" key="1">
    <citation type="journal article" date="2024" name="G3 (Bethesda)">
        <title>Genome assembly of Hibiscus sabdariffa L. provides insights into metabolisms of medicinal natural products.</title>
        <authorList>
            <person name="Kim T."/>
        </authorList>
    </citation>
    <scope>NUCLEOTIDE SEQUENCE [LARGE SCALE GENOMIC DNA]</scope>
    <source>
        <strain evidence="2">TK-2024</strain>
        <tissue evidence="2">Old leaves</tissue>
    </source>
</reference>